<feature type="chain" id="PRO_5045339089" evidence="2">
    <location>
        <begin position="21"/>
        <end position="90"/>
    </location>
</feature>
<name>A0ABW2J0T3_9BURK</name>
<evidence type="ECO:0000313" key="3">
    <source>
        <dbReference type="EMBL" id="MFC7297104.1"/>
    </source>
</evidence>
<comment type="caution">
    <text evidence="3">The sequence shown here is derived from an EMBL/GenBank/DDBJ whole genome shotgun (WGS) entry which is preliminary data.</text>
</comment>
<feature type="compositionally biased region" description="Basic and acidic residues" evidence="1">
    <location>
        <begin position="26"/>
        <end position="36"/>
    </location>
</feature>
<organism evidence="3 4">
    <name type="scientific">Herminiimonas aquatilis</name>
    <dbReference type="NCBI Taxonomy" id="345342"/>
    <lineage>
        <taxon>Bacteria</taxon>
        <taxon>Pseudomonadati</taxon>
        <taxon>Pseudomonadota</taxon>
        <taxon>Betaproteobacteria</taxon>
        <taxon>Burkholderiales</taxon>
        <taxon>Oxalobacteraceae</taxon>
        <taxon>Herminiimonas</taxon>
    </lineage>
</organism>
<evidence type="ECO:0000256" key="2">
    <source>
        <dbReference type="SAM" id="SignalP"/>
    </source>
</evidence>
<evidence type="ECO:0000313" key="4">
    <source>
        <dbReference type="Proteomes" id="UP001596379"/>
    </source>
</evidence>
<gene>
    <name evidence="3" type="ORF">ACFQO0_01485</name>
</gene>
<dbReference type="Proteomes" id="UP001596379">
    <property type="component" value="Unassembled WGS sequence"/>
</dbReference>
<reference evidence="4" key="1">
    <citation type="journal article" date="2019" name="Int. J. Syst. Evol. Microbiol.">
        <title>The Global Catalogue of Microorganisms (GCM) 10K type strain sequencing project: providing services to taxonomists for standard genome sequencing and annotation.</title>
        <authorList>
            <consortium name="The Broad Institute Genomics Platform"/>
            <consortium name="The Broad Institute Genome Sequencing Center for Infectious Disease"/>
            <person name="Wu L."/>
            <person name="Ma J."/>
        </authorList>
    </citation>
    <scope>NUCLEOTIDE SEQUENCE [LARGE SCALE GENOMIC DNA]</scope>
    <source>
        <strain evidence="4">CCUG 36956</strain>
    </source>
</reference>
<feature type="signal peptide" evidence="2">
    <location>
        <begin position="1"/>
        <end position="20"/>
    </location>
</feature>
<evidence type="ECO:0000256" key="1">
    <source>
        <dbReference type="SAM" id="MobiDB-lite"/>
    </source>
</evidence>
<proteinExistence type="predicted"/>
<accession>A0ABW2J0T3</accession>
<feature type="region of interest" description="Disordered" evidence="1">
    <location>
        <begin position="20"/>
        <end position="46"/>
    </location>
</feature>
<sequence>MKKAFAVAALLAALSPLSQAQNYPSPHRDTMNHSEPWRPGPNMRNDRPVIIVHERPVVRPQIKQRPHIRCRDGSRQYTQRACRNHRGVRR</sequence>
<protein>
    <submittedName>
        <fullName evidence="3">Uncharacterized protein</fullName>
    </submittedName>
</protein>
<keyword evidence="2" id="KW-0732">Signal</keyword>
<keyword evidence="4" id="KW-1185">Reference proteome</keyword>
<feature type="region of interest" description="Disordered" evidence="1">
    <location>
        <begin position="61"/>
        <end position="90"/>
    </location>
</feature>
<dbReference type="RefSeq" id="WP_382232278.1">
    <property type="nucleotide sequence ID" value="NZ_JBHTCC010000001.1"/>
</dbReference>
<dbReference type="EMBL" id="JBHTCC010000001">
    <property type="protein sequence ID" value="MFC7297104.1"/>
    <property type="molecule type" value="Genomic_DNA"/>
</dbReference>